<dbReference type="AlphaFoldDB" id="A0AAE6V331"/>
<sequence length="223" mass="24190">MLPVDDILSFQEIELQVNQLLDGSAEGEPLSALECALINLAVHASPATLDLGATEHYASQALEAGATAEQVHEVLLLVSGLGVHTLLVGSPRIGQILKDAQHSSMTCPLDDERQGLLAKYVGDDPYWKSMEKEFPGFLDSLLRLSPIGFEAFFNYCAVPWKTGALRALTKELISLAVDATPSHRFLPGLRLHVRNALKLGATRTVILQALDLAGRSTFHRGVR</sequence>
<evidence type="ECO:0000259" key="1">
    <source>
        <dbReference type="Pfam" id="PF02627"/>
    </source>
</evidence>
<dbReference type="RefSeq" id="WP_159266422.1">
    <property type="nucleotide sequence ID" value="NZ_CP040324.1"/>
</dbReference>
<dbReference type="PANTHER" id="PTHR33930:SF2">
    <property type="entry name" value="BLR3452 PROTEIN"/>
    <property type="match status" value="1"/>
</dbReference>
<feature type="domain" description="Carboxymuconolactone decarboxylase-like" evidence="1">
    <location>
        <begin position="149"/>
        <end position="212"/>
    </location>
</feature>
<dbReference type="PANTHER" id="PTHR33930">
    <property type="entry name" value="ALKYL HYDROPEROXIDE REDUCTASE AHPD"/>
    <property type="match status" value="1"/>
</dbReference>
<dbReference type="Gene3D" id="1.20.1290.10">
    <property type="entry name" value="AhpD-like"/>
    <property type="match status" value="1"/>
</dbReference>
<organism evidence="2 3">
    <name type="scientific">Pseudomonas monteilii</name>
    <dbReference type="NCBI Taxonomy" id="76759"/>
    <lineage>
        <taxon>Bacteria</taxon>
        <taxon>Pseudomonadati</taxon>
        <taxon>Pseudomonadota</taxon>
        <taxon>Gammaproteobacteria</taxon>
        <taxon>Pseudomonadales</taxon>
        <taxon>Pseudomonadaceae</taxon>
        <taxon>Pseudomonas</taxon>
    </lineage>
</organism>
<dbReference type="GO" id="GO:0051920">
    <property type="term" value="F:peroxiredoxin activity"/>
    <property type="evidence" value="ECO:0007669"/>
    <property type="project" value="InterPro"/>
</dbReference>
<accession>A0AAE6V331</accession>
<reference evidence="2 3" key="1">
    <citation type="submission" date="2019-05" db="EMBL/GenBank/DDBJ databases">
        <title>Complete genome sequence of Pseudomonas Pseudomonas resinovorans.</title>
        <authorList>
            <person name="Chen H.-P."/>
        </authorList>
    </citation>
    <scope>NUCLEOTIDE SEQUENCE [LARGE SCALE GENOMIC DNA]</scope>
    <source>
        <strain evidence="2 3">TCU-CK1</strain>
    </source>
</reference>
<proteinExistence type="predicted"/>
<evidence type="ECO:0000313" key="3">
    <source>
        <dbReference type="Proteomes" id="UP000464593"/>
    </source>
</evidence>
<dbReference type="InterPro" id="IPR029032">
    <property type="entry name" value="AhpD-like"/>
</dbReference>
<gene>
    <name evidence="2" type="ORF">TCK1_3462</name>
</gene>
<dbReference type="Proteomes" id="UP000464593">
    <property type="component" value="Chromosome"/>
</dbReference>
<dbReference type="EMBL" id="CP040324">
    <property type="protein sequence ID" value="QHB28808.1"/>
    <property type="molecule type" value="Genomic_DNA"/>
</dbReference>
<dbReference type="SUPFAM" id="SSF69118">
    <property type="entry name" value="AhpD-like"/>
    <property type="match status" value="1"/>
</dbReference>
<name>A0AAE6V331_9PSED</name>
<dbReference type="Pfam" id="PF02627">
    <property type="entry name" value="CMD"/>
    <property type="match status" value="1"/>
</dbReference>
<dbReference type="InterPro" id="IPR003779">
    <property type="entry name" value="CMD-like"/>
</dbReference>
<evidence type="ECO:0000313" key="2">
    <source>
        <dbReference type="EMBL" id="QHB28808.1"/>
    </source>
</evidence>
<protein>
    <recommendedName>
        <fullName evidence="1">Carboxymuconolactone decarboxylase-like domain-containing protein</fullName>
    </recommendedName>
</protein>